<dbReference type="Gene3D" id="1.10.10.60">
    <property type="entry name" value="Homeodomain-like"/>
    <property type="match status" value="1"/>
</dbReference>
<evidence type="ECO:0000256" key="1">
    <source>
        <dbReference type="ARBA" id="ARBA00023015"/>
    </source>
</evidence>
<evidence type="ECO:0000256" key="3">
    <source>
        <dbReference type="ARBA" id="ARBA00023125"/>
    </source>
</evidence>
<dbReference type="InterPro" id="IPR014284">
    <property type="entry name" value="RNA_pol_sigma-70_dom"/>
</dbReference>
<dbReference type="SUPFAM" id="SSF88946">
    <property type="entry name" value="Sigma2 domain of RNA polymerase sigma factors"/>
    <property type="match status" value="1"/>
</dbReference>
<dbReference type="InterPro" id="IPR007627">
    <property type="entry name" value="RNA_pol_sigma70_r2"/>
</dbReference>
<feature type="domain" description="RNA polymerase sigma-70 region 2" evidence="5">
    <location>
        <begin position="73"/>
        <end position="142"/>
    </location>
</feature>
<evidence type="ECO:0000259" key="5">
    <source>
        <dbReference type="Pfam" id="PF04542"/>
    </source>
</evidence>
<gene>
    <name evidence="7" type="ORF">H6G97_30700</name>
</gene>
<dbReference type="Pfam" id="PF04542">
    <property type="entry name" value="Sigma70_r2"/>
    <property type="match status" value="1"/>
</dbReference>
<accession>A0ABR8DX06</accession>
<reference evidence="7 8" key="1">
    <citation type="journal article" date="2020" name="ISME J.">
        <title>Comparative genomics reveals insights into cyanobacterial evolution and habitat adaptation.</title>
        <authorList>
            <person name="Chen M.Y."/>
            <person name="Teng W.K."/>
            <person name="Zhao L."/>
            <person name="Hu C.X."/>
            <person name="Zhou Y.K."/>
            <person name="Han B.P."/>
            <person name="Song L.R."/>
            <person name="Shu W.S."/>
        </authorList>
    </citation>
    <scope>NUCLEOTIDE SEQUENCE [LARGE SCALE GENOMIC DNA]</scope>
    <source>
        <strain evidence="7 8">FACHB-838</strain>
    </source>
</reference>
<name>A0ABR8DX06_9NOSO</name>
<dbReference type="EMBL" id="JACJSI010000109">
    <property type="protein sequence ID" value="MBD2533688.1"/>
    <property type="molecule type" value="Genomic_DNA"/>
</dbReference>
<dbReference type="InterPro" id="IPR007630">
    <property type="entry name" value="RNA_pol_sigma70_r4"/>
</dbReference>
<keyword evidence="1" id="KW-0805">Transcription regulation</keyword>
<dbReference type="InterPro" id="IPR013324">
    <property type="entry name" value="RNA_pol_sigma_r3/r4-like"/>
</dbReference>
<protein>
    <submittedName>
        <fullName evidence="7">Sigma-70 family RNA polymerase sigma factor</fullName>
    </submittedName>
</protein>
<keyword evidence="3" id="KW-0238">DNA-binding</keyword>
<evidence type="ECO:0000259" key="6">
    <source>
        <dbReference type="Pfam" id="PF04545"/>
    </source>
</evidence>
<sequence length="404" mass="46539">MHLRQNIIEVFSTFVLFKGDIFDHWVTDSKLRRSMHNCVEQSSKQESEIFWAIYWHRIWQVQANPIAVAHIAAYLQEVCYWVARKMKMNVPGQHSAADFFQTAIARVDKVIKGFNPQLGSNLKIYAEYTFRNLIKDLLRKRQEVDICTDWGLLHKLSQKRLVESLKQAGYPSQIIERYVLAWNCFLQFYAPHDIATAHKLIKPDNLTLQAIAQLYNTERLSQLSYPSPACTPESLETWLVTCAKAVRSFQYPTSVSLDIPAPGQETGELLDRLTNNFQDSVLDEIIIQEEVENIALRSTEINQVLSDALAKLDTQAQVLLQTYYKQELTQQQIAQQLGIKQYTVSRLLTKIKKTLLVELAQWSQKTLHIPVKSDVIDSMSNSLEEWLIAHYRALVLSSPVESLK</sequence>
<keyword evidence="4" id="KW-0804">Transcription</keyword>
<keyword evidence="2" id="KW-0731">Sigma factor</keyword>
<dbReference type="PANTHER" id="PTHR30385">
    <property type="entry name" value="SIGMA FACTOR F FLAGELLAR"/>
    <property type="match status" value="1"/>
</dbReference>
<proteinExistence type="predicted"/>
<evidence type="ECO:0000313" key="8">
    <source>
        <dbReference type="Proteomes" id="UP000623440"/>
    </source>
</evidence>
<keyword evidence="8" id="KW-1185">Reference proteome</keyword>
<evidence type="ECO:0000313" key="7">
    <source>
        <dbReference type="EMBL" id="MBD2533688.1"/>
    </source>
</evidence>
<dbReference type="Proteomes" id="UP000623440">
    <property type="component" value="Unassembled WGS sequence"/>
</dbReference>
<dbReference type="InterPro" id="IPR013325">
    <property type="entry name" value="RNA_pol_sigma_r2"/>
</dbReference>
<dbReference type="Pfam" id="PF04545">
    <property type="entry name" value="Sigma70_r4"/>
    <property type="match status" value="1"/>
</dbReference>
<dbReference type="SUPFAM" id="SSF88659">
    <property type="entry name" value="Sigma3 and sigma4 domains of RNA polymerase sigma factors"/>
    <property type="match status" value="1"/>
</dbReference>
<dbReference type="RefSeq" id="WP_190944244.1">
    <property type="nucleotide sequence ID" value="NZ_JACJSI010000109.1"/>
</dbReference>
<dbReference type="NCBIfam" id="TIGR02937">
    <property type="entry name" value="sigma70-ECF"/>
    <property type="match status" value="1"/>
</dbReference>
<organism evidence="7 8">
    <name type="scientific">Nostoc flagelliforme FACHB-838</name>
    <dbReference type="NCBI Taxonomy" id="2692904"/>
    <lineage>
        <taxon>Bacteria</taxon>
        <taxon>Bacillati</taxon>
        <taxon>Cyanobacteriota</taxon>
        <taxon>Cyanophyceae</taxon>
        <taxon>Nostocales</taxon>
        <taxon>Nostocaceae</taxon>
        <taxon>Nostoc</taxon>
    </lineage>
</organism>
<dbReference type="PANTHER" id="PTHR30385:SF7">
    <property type="entry name" value="RNA POLYMERASE SIGMA FACTOR FLIA"/>
    <property type="match status" value="1"/>
</dbReference>
<evidence type="ECO:0000256" key="2">
    <source>
        <dbReference type="ARBA" id="ARBA00023082"/>
    </source>
</evidence>
<feature type="domain" description="RNA polymerase sigma-70 region 4" evidence="6">
    <location>
        <begin position="308"/>
        <end position="350"/>
    </location>
</feature>
<comment type="caution">
    <text evidence="7">The sequence shown here is derived from an EMBL/GenBank/DDBJ whole genome shotgun (WGS) entry which is preliminary data.</text>
</comment>
<evidence type="ECO:0000256" key="4">
    <source>
        <dbReference type="ARBA" id="ARBA00023163"/>
    </source>
</evidence>